<sequence>MKYKLISLMKVSKKFSELIVSLRLTTDPEEKGLLAQLTRPLHQLSLYISLTKEIVLHTPLEHPSYRGIIKSYKILLKEYRRIENFIRRVDSHKKFLVLRRKLDWYLVPQVDLFSGHRLLLREGELYVESLGLNSKCDCYYAFLFSDILLLTKRRRLKVKQFYSGSSTDAYTYKAKPFTVIYLVWLFTSTIRIYNDFTISSHSSLPSSEWLCEYDAQQCEGVTRVRSAHIDLESSLKLNSELRAPGSLESFENLLDTHCFIEFKPSLTETCRIRLTNMNSVEDVDFSFETNACWSALLLNKTKYEIENFKNFLSLTSTSYQSIMEFLVKEKTSFWDDLFFKQKATSNGSGTNNSHATHSLKKPADYIKGKRPKNLSQDQKEEYILEIMSSFLTISARHALILDDLIQKFYLPSSKQSFLHTKKAGFCTIFTLTRSLLEGTYDFFRNTQDSFESLSLLPSKEVTNSKMIVELGSALFTHIHCIEPRYVSYAKHLGPFLEALVTSRAEDPWFNSWLKDHPISIFGEDSKLLCTLQYPSELYNALETIVDLHSFEQDQKVYVDTLNRIRNISLNINHVMQKYRCEERFHYIQRNLEFEEPFKHVKLYKEGRRLIREGVIHLELVNILQKPFLTSLACNKNEHIYAFLFNDLLLLTRKRVEKNDKEEILTTGGISSLFTSGCRGSLVSFSVGDQTRDLKQPYKLLSVISLDNITRILEARSDLTLCYILEDDFNGKIFILRSTTRAADGPKILEVNEEWMSSLEPLVKSIGHTIDFRNFPSE</sequence>
<dbReference type="InterPro" id="IPR011993">
    <property type="entry name" value="PH-like_dom_sf"/>
</dbReference>
<dbReference type="AlphaFoldDB" id="A0AA38HH13"/>
<dbReference type="InterPro" id="IPR035899">
    <property type="entry name" value="DBL_dom_sf"/>
</dbReference>
<name>A0AA38HH13_9CUCU</name>
<dbReference type="Gene3D" id="2.30.29.30">
    <property type="entry name" value="Pleckstrin-homology domain (PH domain)/Phosphotyrosine-binding domain (PTB)"/>
    <property type="match status" value="2"/>
</dbReference>
<keyword evidence="2" id="KW-1185">Reference proteome</keyword>
<protein>
    <recommendedName>
        <fullName evidence="3">DH domain-containing protein</fullName>
    </recommendedName>
</protein>
<comment type="caution">
    <text evidence="1">The sequence shown here is derived from an EMBL/GenBank/DDBJ whole genome shotgun (WGS) entry which is preliminary data.</text>
</comment>
<dbReference type="PANTHER" id="PTHR12845">
    <property type="entry name" value="GUANINE NUCLEOTIDE EXCHANGE FACTOR"/>
    <property type="match status" value="1"/>
</dbReference>
<dbReference type="SUPFAM" id="SSF48065">
    <property type="entry name" value="DBL homology domain (DH-domain)"/>
    <property type="match status" value="1"/>
</dbReference>
<dbReference type="Proteomes" id="UP001168821">
    <property type="component" value="Unassembled WGS sequence"/>
</dbReference>
<proteinExistence type="predicted"/>
<reference evidence="1" key="1">
    <citation type="journal article" date="2023" name="G3 (Bethesda)">
        <title>Whole genome assemblies of Zophobas morio and Tenebrio molitor.</title>
        <authorList>
            <person name="Kaur S."/>
            <person name="Stinson S.A."/>
            <person name="diCenzo G.C."/>
        </authorList>
    </citation>
    <scope>NUCLEOTIDE SEQUENCE</scope>
    <source>
        <strain evidence="1">QUZm001</strain>
    </source>
</reference>
<dbReference type="EMBL" id="JALNTZ010003979">
    <property type="protein sequence ID" value="KAJ3615663.1"/>
    <property type="molecule type" value="Genomic_DNA"/>
</dbReference>
<evidence type="ECO:0000313" key="1">
    <source>
        <dbReference type="EMBL" id="KAJ3615663.1"/>
    </source>
</evidence>
<accession>A0AA38HH13</accession>
<organism evidence="1 2">
    <name type="scientific">Zophobas morio</name>
    <dbReference type="NCBI Taxonomy" id="2755281"/>
    <lineage>
        <taxon>Eukaryota</taxon>
        <taxon>Metazoa</taxon>
        <taxon>Ecdysozoa</taxon>
        <taxon>Arthropoda</taxon>
        <taxon>Hexapoda</taxon>
        <taxon>Insecta</taxon>
        <taxon>Pterygota</taxon>
        <taxon>Neoptera</taxon>
        <taxon>Endopterygota</taxon>
        <taxon>Coleoptera</taxon>
        <taxon>Polyphaga</taxon>
        <taxon>Cucujiformia</taxon>
        <taxon>Tenebrionidae</taxon>
        <taxon>Zophobas</taxon>
    </lineage>
</organism>
<dbReference type="GO" id="GO:0005085">
    <property type="term" value="F:guanyl-nucleotide exchange factor activity"/>
    <property type="evidence" value="ECO:0007669"/>
    <property type="project" value="InterPro"/>
</dbReference>
<gene>
    <name evidence="1" type="ORF">Zmor_012388</name>
</gene>
<dbReference type="SUPFAM" id="SSF50729">
    <property type="entry name" value="PH domain-like"/>
    <property type="match status" value="1"/>
</dbReference>
<dbReference type="InterPro" id="IPR047271">
    <property type="entry name" value="Ephexin-like"/>
</dbReference>
<evidence type="ECO:0000313" key="2">
    <source>
        <dbReference type="Proteomes" id="UP001168821"/>
    </source>
</evidence>
<dbReference type="PANTHER" id="PTHR12845:SF5">
    <property type="entry name" value="EPHEXIN, ISOFORM D"/>
    <property type="match status" value="1"/>
</dbReference>
<evidence type="ECO:0008006" key="3">
    <source>
        <dbReference type="Google" id="ProtNLM"/>
    </source>
</evidence>